<dbReference type="Proteomes" id="UP000465220">
    <property type="component" value="Unassembled WGS sequence"/>
</dbReference>
<dbReference type="Pfam" id="PF17851">
    <property type="entry name" value="GH43_C2"/>
    <property type="match status" value="1"/>
</dbReference>
<sequence length="176" mass="19131">MYYRAEVRRISGSVDLYGAKVWGHHRADSSLPPHGLENSRGRHFGPAWQWNHNLDTTQFSLHNPGLTLHTATVTEDLYAARNTLTRRLHGANPYGVVEIGSSNLADGDHAGLAALKDASPWIGIVRNGTEDRVVVTHGLAIGMYGGTTSTRTTVATTPIIRIKVWLKVSLDAAAVD</sequence>
<comment type="caution">
    <text evidence="2">The sequence shown here is derived from an EMBL/GenBank/DDBJ whole genome shotgun (WGS) entry which is preliminary data.</text>
</comment>
<name>A0ABQ0ZWK8_ASPLE</name>
<evidence type="ECO:0000259" key="1">
    <source>
        <dbReference type="Pfam" id="PF17851"/>
    </source>
</evidence>
<proteinExistence type="predicted"/>
<protein>
    <recommendedName>
        <fullName evidence="1">Beta-xylosidase C-terminal Concanavalin A-like domain-containing protein</fullName>
    </recommendedName>
</protein>
<keyword evidence="3" id="KW-1185">Reference proteome</keyword>
<dbReference type="InterPro" id="IPR041542">
    <property type="entry name" value="GH43_C2"/>
</dbReference>
<reference evidence="2 3" key="1">
    <citation type="submission" date="2020-01" db="EMBL/GenBank/DDBJ databases">
        <title>Draft genome sequence of Aspergillus lentulus IFM 60648.</title>
        <authorList>
            <person name="Takahashi H."/>
            <person name="Yaguchi T."/>
        </authorList>
    </citation>
    <scope>NUCLEOTIDE SEQUENCE [LARGE SCALE GENOMIC DNA]</scope>
    <source>
        <strain evidence="2 3">IFM 60648</strain>
    </source>
</reference>
<accession>A0ABQ0ZWK8</accession>
<dbReference type="EMBL" id="BLKI01000004">
    <property type="protein sequence ID" value="GFF63547.1"/>
    <property type="molecule type" value="Genomic_DNA"/>
</dbReference>
<dbReference type="InterPro" id="IPR013320">
    <property type="entry name" value="ConA-like_dom_sf"/>
</dbReference>
<evidence type="ECO:0000313" key="2">
    <source>
        <dbReference type="EMBL" id="GFF63547.1"/>
    </source>
</evidence>
<feature type="domain" description="Beta-xylosidase C-terminal Concanavalin A-like" evidence="1">
    <location>
        <begin position="43"/>
        <end position="172"/>
    </location>
</feature>
<organism evidence="2 3">
    <name type="scientific">Aspergillus lentulus</name>
    <dbReference type="NCBI Taxonomy" id="293939"/>
    <lineage>
        <taxon>Eukaryota</taxon>
        <taxon>Fungi</taxon>
        <taxon>Dikarya</taxon>
        <taxon>Ascomycota</taxon>
        <taxon>Pezizomycotina</taxon>
        <taxon>Eurotiomycetes</taxon>
        <taxon>Eurotiomycetidae</taxon>
        <taxon>Eurotiales</taxon>
        <taxon>Aspergillaceae</taxon>
        <taxon>Aspergillus</taxon>
        <taxon>Aspergillus subgen. Fumigati</taxon>
    </lineage>
</organism>
<gene>
    <name evidence="2" type="ORF">IFM60648_00961</name>
</gene>
<dbReference type="SUPFAM" id="SSF49899">
    <property type="entry name" value="Concanavalin A-like lectins/glucanases"/>
    <property type="match status" value="1"/>
</dbReference>
<evidence type="ECO:0000313" key="3">
    <source>
        <dbReference type="Proteomes" id="UP000465220"/>
    </source>
</evidence>
<dbReference type="Gene3D" id="2.60.120.200">
    <property type="match status" value="1"/>
</dbReference>